<gene>
    <name evidence="3" type="ORF">ACI2L5_30785</name>
</gene>
<proteinExistence type="predicted"/>
<evidence type="ECO:0000313" key="3">
    <source>
        <dbReference type="EMBL" id="MFK4269292.1"/>
    </source>
</evidence>
<dbReference type="RefSeq" id="WP_358631976.1">
    <property type="nucleotide sequence ID" value="NZ_JBFACG010000001.1"/>
</dbReference>
<keyword evidence="2" id="KW-0812">Transmembrane</keyword>
<evidence type="ECO:0008006" key="5">
    <source>
        <dbReference type="Google" id="ProtNLM"/>
    </source>
</evidence>
<keyword evidence="2" id="KW-0472">Membrane</keyword>
<keyword evidence="2" id="KW-1133">Transmembrane helix</keyword>
<dbReference type="EMBL" id="JBJDQH010000010">
    <property type="protein sequence ID" value="MFK4269292.1"/>
    <property type="molecule type" value="Genomic_DNA"/>
</dbReference>
<dbReference type="Proteomes" id="UP001620295">
    <property type="component" value="Unassembled WGS sequence"/>
</dbReference>
<evidence type="ECO:0000313" key="4">
    <source>
        <dbReference type="Proteomes" id="UP001620295"/>
    </source>
</evidence>
<feature type="region of interest" description="Disordered" evidence="1">
    <location>
        <begin position="1"/>
        <end position="20"/>
    </location>
</feature>
<feature type="transmembrane region" description="Helical" evidence="2">
    <location>
        <begin position="65"/>
        <end position="84"/>
    </location>
</feature>
<feature type="transmembrane region" description="Helical" evidence="2">
    <location>
        <begin position="96"/>
        <end position="113"/>
    </location>
</feature>
<organism evidence="3 4">
    <name type="scientific">Streptomyces milbemycinicus</name>
    <dbReference type="NCBI Taxonomy" id="476552"/>
    <lineage>
        <taxon>Bacteria</taxon>
        <taxon>Bacillati</taxon>
        <taxon>Actinomycetota</taxon>
        <taxon>Actinomycetes</taxon>
        <taxon>Kitasatosporales</taxon>
        <taxon>Streptomycetaceae</taxon>
        <taxon>Streptomyces</taxon>
    </lineage>
</organism>
<feature type="transmembrane region" description="Helical" evidence="2">
    <location>
        <begin position="35"/>
        <end position="53"/>
    </location>
</feature>
<keyword evidence="4" id="KW-1185">Reference proteome</keyword>
<evidence type="ECO:0000256" key="1">
    <source>
        <dbReference type="SAM" id="MobiDB-lite"/>
    </source>
</evidence>
<sequence>MNAPTAPTAAPARHRHHPHLRVPHPHTQVRLHPSASWVVPLVLGIFAGGYAIFIEHNMGTSILPAGLLGLVAAVVVGALCYLVGRVQSALMPELRSAAYGAVFGCAFGFLYSLSEHSVFRSSMMGLGGGLAMYAASFYIFRTHPAD</sequence>
<reference evidence="3 4" key="1">
    <citation type="submission" date="2024-11" db="EMBL/GenBank/DDBJ databases">
        <title>The Natural Products Discovery Center: Release of the First 8490 Sequenced Strains for Exploring Actinobacteria Biosynthetic Diversity.</title>
        <authorList>
            <person name="Kalkreuter E."/>
            <person name="Kautsar S.A."/>
            <person name="Yang D."/>
            <person name="Bader C.D."/>
            <person name="Teijaro C.N."/>
            <person name="Fluegel L."/>
            <person name="Davis C.M."/>
            <person name="Simpson J.R."/>
            <person name="Lauterbach L."/>
            <person name="Steele A.D."/>
            <person name="Gui C."/>
            <person name="Meng S."/>
            <person name="Li G."/>
            <person name="Viehrig K."/>
            <person name="Ye F."/>
            <person name="Su P."/>
            <person name="Kiefer A.F."/>
            <person name="Nichols A."/>
            <person name="Cepeda A.J."/>
            <person name="Yan W."/>
            <person name="Fan B."/>
            <person name="Jiang Y."/>
            <person name="Adhikari A."/>
            <person name="Zheng C.-J."/>
            <person name="Schuster L."/>
            <person name="Cowan T.M."/>
            <person name="Smanski M.J."/>
            <person name="Chevrette M.G."/>
            <person name="De Carvalho L.P.S."/>
            <person name="Shen B."/>
        </authorList>
    </citation>
    <scope>NUCLEOTIDE SEQUENCE [LARGE SCALE GENOMIC DNA]</scope>
    <source>
        <strain evidence="3 4">NPDC020863</strain>
    </source>
</reference>
<evidence type="ECO:0000256" key="2">
    <source>
        <dbReference type="SAM" id="Phobius"/>
    </source>
</evidence>
<comment type="caution">
    <text evidence="3">The sequence shown here is derived from an EMBL/GenBank/DDBJ whole genome shotgun (WGS) entry which is preliminary data.</text>
</comment>
<feature type="compositionally biased region" description="Low complexity" evidence="1">
    <location>
        <begin position="1"/>
        <end position="11"/>
    </location>
</feature>
<name>A0ABW8LTR3_9ACTN</name>
<protein>
    <recommendedName>
        <fullName evidence="5">Integral membrane protein</fullName>
    </recommendedName>
</protein>
<feature type="transmembrane region" description="Helical" evidence="2">
    <location>
        <begin position="119"/>
        <end position="140"/>
    </location>
</feature>
<accession>A0ABW8LTR3</accession>